<proteinExistence type="inferred from homology"/>
<dbReference type="PANTHER" id="PTHR35807:SF1">
    <property type="entry name" value="TRANSCRIPTIONAL REGULATOR REDD"/>
    <property type="match status" value="1"/>
</dbReference>
<dbReference type="PANTHER" id="PTHR35807">
    <property type="entry name" value="TRANSCRIPTIONAL REGULATOR REDD-RELATED"/>
    <property type="match status" value="1"/>
</dbReference>
<comment type="similarity">
    <text evidence="1">Belongs to the AfsR/DnrI/RedD regulatory family.</text>
</comment>
<dbReference type="SMART" id="SM00862">
    <property type="entry name" value="Trans_reg_C"/>
    <property type="match status" value="1"/>
</dbReference>
<keyword evidence="10" id="KW-1185">Reference proteome</keyword>
<dbReference type="InterPro" id="IPR051677">
    <property type="entry name" value="AfsR-DnrI-RedD_regulator"/>
</dbReference>
<dbReference type="Pfam" id="PF03704">
    <property type="entry name" value="BTAD"/>
    <property type="match status" value="1"/>
</dbReference>
<evidence type="ECO:0000256" key="5">
    <source>
        <dbReference type="ARBA" id="ARBA00023163"/>
    </source>
</evidence>
<dbReference type="InterPro" id="IPR016032">
    <property type="entry name" value="Sig_transdc_resp-reg_C-effctor"/>
</dbReference>
<dbReference type="GO" id="GO:0043531">
    <property type="term" value="F:ADP binding"/>
    <property type="evidence" value="ECO:0007669"/>
    <property type="project" value="InterPro"/>
</dbReference>
<dbReference type="InterPro" id="IPR001867">
    <property type="entry name" value="OmpR/PhoB-type_DNA-bd"/>
</dbReference>
<dbReference type="OrthoDB" id="581105at2"/>
<dbReference type="AlphaFoldDB" id="A0A3A9YM25"/>
<dbReference type="InterPro" id="IPR036388">
    <property type="entry name" value="WH-like_DNA-bd_sf"/>
</dbReference>
<dbReference type="GO" id="GO:0006355">
    <property type="term" value="P:regulation of DNA-templated transcription"/>
    <property type="evidence" value="ECO:0007669"/>
    <property type="project" value="InterPro"/>
</dbReference>
<feature type="region of interest" description="Disordered" evidence="6">
    <location>
        <begin position="709"/>
        <end position="733"/>
    </location>
</feature>
<evidence type="ECO:0000259" key="8">
    <source>
        <dbReference type="SMART" id="SM01043"/>
    </source>
</evidence>
<dbReference type="EMBL" id="RBAL01000036">
    <property type="protein sequence ID" value="RKN35817.1"/>
    <property type="molecule type" value="Genomic_DNA"/>
</dbReference>
<protein>
    <submittedName>
        <fullName evidence="9">SARP family transcriptional regulator</fullName>
    </submittedName>
</protein>
<dbReference type="PRINTS" id="PR00364">
    <property type="entry name" value="DISEASERSIST"/>
</dbReference>
<dbReference type="SUPFAM" id="SSF52540">
    <property type="entry name" value="P-loop containing nucleoside triphosphate hydrolases"/>
    <property type="match status" value="1"/>
</dbReference>
<evidence type="ECO:0000256" key="6">
    <source>
        <dbReference type="SAM" id="MobiDB-lite"/>
    </source>
</evidence>
<feature type="region of interest" description="Disordered" evidence="6">
    <location>
        <begin position="642"/>
        <end position="664"/>
    </location>
</feature>
<dbReference type="Gene3D" id="1.25.40.10">
    <property type="entry name" value="Tetratricopeptide repeat domain"/>
    <property type="match status" value="1"/>
</dbReference>
<dbReference type="Gene3D" id="3.40.50.300">
    <property type="entry name" value="P-loop containing nucleotide triphosphate hydrolases"/>
    <property type="match status" value="1"/>
</dbReference>
<evidence type="ECO:0000256" key="3">
    <source>
        <dbReference type="ARBA" id="ARBA00023015"/>
    </source>
</evidence>
<comment type="caution">
    <text evidence="9">The sequence shown here is derived from an EMBL/GenBank/DDBJ whole genome shotgun (WGS) entry which is preliminary data.</text>
</comment>
<accession>A0A3A9YM25</accession>
<evidence type="ECO:0000313" key="9">
    <source>
        <dbReference type="EMBL" id="RKN35817.1"/>
    </source>
</evidence>
<evidence type="ECO:0000256" key="2">
    <source>
        <dbReference type="ARBA" id="ARBA00023012"/>
    </source>
</evidence>
<feature type="compositionally biased region" description="Low complexity" evidence="6">
    <location>
        <begin position="250"/>
        <end position="283"/>
    </location>
</feature>
<reference evidence="9 10" key="1">
    <citation type="journal article" date="2014" name="Int. J. Syst. Evol. Microbiol.">
        <title>Streptomyces hoynatensis sp. nov., isolated from deep marine sediment.</title>
        <authorList>
            <person name="Veyisoglu A."/>
            <person name="Sahin N."/>
        </authorList>
    </citation>
    <scope>NUCLEOTIDE SEQUENCE [LARGE SCALE GENOMIC DNA]</scope>
    <source>
        <strain evidence="9 10">KCTC 29097</strain>
    </source>
</reference>
<feature type="region of interest" description="Disordered" evidence="6">
    <location>
        <begin position="244"/>
        <end position="285"/>
    </location>
</feature>
<feature type="domain" description="Bacterial transcriptional activator" evidence="8">
    <location>
        <begin position="99"/>
        <end position="240"/>
    </location>
</feature>
<dbReference type="InterPro" id="IPR011990">
    <property type="entry name" value="TPR-like_helical_dom_sf"/>
</dbReference>
<dbReference type="GO" id="GO:0003677">
    <property type="term" value="F:DNA binding"/>
    <property type="evidence" value="ECO:0007669"/>
    <property type="project" value="UniProtKB-KW"/>
</dbReference>
<dbReference type="InterPro" id="IPR005158">
    <property type="entry name" value="BTAD"/>
</dbReference>
<sequence length="733" mass="77733">MTAEFGLLGTVEARIDGRRVDLGHAKQRYVLAALLVDANHAVSPGELVTRLWGDRAPQQALASLYSYLSRLRQALAAADDISIDRWAGGYLLSVERSAVDLHRFRCLVARARAAGTPERAAGLFENALGLWHTETLSVPDTPWFNALRNSLAMERLAAELDLSDRQLLLGKHGELLPGLSARRRAHPLDERVAGQLMLALHRSGRTGEALEEYHVLRRQLAEELGTDPGADLQRLHQRILHAPPAPAATPAPAAATAARSAPVAPQGTAPGAAAAPEQAPAVPRQLPPIPEFFTGRDRELTTLDELLASNRGATAIAALGGAGGVGKTWLALRWAHRNRRRFPDGQLYANLRGFHPTAEPAGPSAVLRGFLTALGMAAEAVPPDPDAQAARYRSLTAGRHMLILLDNARDTAQVAPLLPGGRHGTVLVTSRNQLLGLATRHGARLLGVEVLTEPEGHELFARHLGAARIAAEPAATAELLAHCAGLPLAIGILAARAAALGTPLAELAEELREADGRLDALDTGDIGAHLRIVFAASLRVLRVEQARAFALLGLLPGPDTGLPAAAALLGLPPSQTRAVLRSLTTAHLIAEHAPGRFRMHALTRLYASERGAQLPAHVREPALLRLADHQLFSACRADRLLGGHPLPSDPGEPAPGSEPARPADAAEALAWFRAEHDVLRAALHAAQRSGRSAFARRLAWALHTYHAAQRATPRTTRHPTTVAAGGGPAVPGG</sequence>
<keyword evidence="5" id="KW-0804">Transcription</keyword>
<feature type="compositionally biased region" description="Gly residues" evidence="6">
    <location>
        <begin position="724"/>
        <end position="733"/>
    </location>
</feature>
<dbReference type="CDD" id="cd15831">
    <property type="entry name" value="BTAD"/>
    <property type="match status" value="1"/>
</dbReference>
<keyword evidence="4" id="KW-0238">DNA-binding</keyword>
<dbReference type="GO" id="GO:0000160">
    <property type="term" value="P:phosphorelay signal transduction system"/>
    <property type="evidence" value="ECO:0007669"/>
    <property type="project" value="UniProtKB-KW"/>
</dbReference>
<dbReference type="RefSeq" id="WP_120685134.1">
    <property type="nucleotide sequence ID" value="NZ_RBAL01000036.1"/>
</dbReference>
<evidence type="ECO:0000256" key="1">
    <source>
        <dbReference type="ARBA" id="ARBA00005820"/>
    </source>
</evidence>
<evidence type="ECO:0000313" key="10">
    <source>
        <dbReference type="Proteomes" id="UP000272474"/>
    </source>
</evidence>
<evidence type="ECO:0000259" key="7">
    <source>
        <dbReference type="SMART" id="SM00862"/>
    </source>
</evidence>
<dbReference type="Proteomes" id="UP000272474">
    <property type="component" value="Unassembled WGS sequence"/>
</dbReference>
<organism evidence="9 10">
    <name type="scientific">Streptomyces hoynatensis</name>
    <dbReference type="NCBI Taxonomy" id="1141874"/>
    <lineage>
        <taxon>Bacteria</taxon>
        <taxon>Bacillati</taxon>
        <taxon>Actinomycetota</taxon>
        <taxon>Actinomycetes</taxon>
        <taxon>Kitasatosporales</taxon>
        <taxon>Streptomycetaceae</taxon>
        <taxon>Streptomyces</taxon>
    </lineage>
</organism>
<keyword evidence="2" id="KW-0902">Two-component regulatory system</keyword>
<feature type="domain" description="OmpR/PhoB-type" evidence="7">
    <location>
        <begin position="17"/>
        <end position="92"/>
    </location>
</feature>
<dbReference type="SMART" id="SM01043">
    <property type="entry name" value="BTAD"/>
    <property type="match status" value="1"/>
</dbReference>
<dbReference type="SUPFAM" id="SSF48452">
    <property type="entry name" value="TPR-like"/>
    <property type="match status" value="1"/>
</dbReference>
<dbReference type="Gene3D" id="1.10.10.10">
    <property type="entry name" value="Winged helix-like DNA-binding domain superfamily/Winged helix DNA-binding domain"/>
    <property type="match status" value="1"/>
</dbReference>
<evidence type="ECO:0000256" key="4">
    <source>
        <dbReference type="ARBA" id="ARBA00023125"/>
    </source>
</evidence>
<gene>
    <name evidence="9" type="ORF">D7294_30890</name>
</gene>
<keyword evidence="3" id="KW-0805">Transcription regulation</keyword>
<name>A0A3A9YM25_9ACTN</name>
<feature type="compositionally biased region" description="Low complexity" evidence="6">
    <location>
        <begin position="709"/>
        <end position="723"/>
    </location>
</feature>
<dbReference type="SUPFAM" id="SSF46894">
    <property type="entry name" value="C-terminal effector domain of the bipartite response regulators"/>
    <property type="match status" value="1"/>
</dbReference>
<dbReference type="InterPro" id="IPR027417">
    <property type="entry name" value="P-loop_NTPase"/>
</dbReference>